<name>A0A212EY31_DANPL</name>
<dbReference type="Pfam" id="PF01723">
    <property type="entry name" value="Chorion_1"/>
    <property type="match status" value="1"/>
</dbReference>
<dbReference type="AlphaFoldDB" id="A0A212EY31"/>
<dbReference type="GO" id="GO:0007304">
    <property type="term" value="P:chorion-containing eggshell formation"/>
    <property type="evidence" value="ECO:0007669"/>
    <property type="project" value="InterPro"/>
</dbReference>
<comment type="similarity">
    <text evidence="1 3">Belongs to the chorion protein family.</text>
</comment>
<dbReference type="EMBL" id="AGBW02011627">
    <property type="protein sequence ID" value="OWR46409.1"/>
    <property type="molecule type" value="Genomic_DNA"/>
</dbReference>
<evidence type="ECO:0000313" key="4">
    <source>
        <dbReference type="EMBL" id="OWR46409.1"/>
    </source>
</evidence>
<evidence type="ECO:0000256" key="2">
    <source>
        <dbReference type="ARBA" id="ARBA00022737"/>
    </source>
</evidence>
<comment type="caution">
    <text evidence="4">The sequence shown here is derived from an EMBL/GenBank/DDBJ whole genome shotgun (WGS) entry which is preliminary data.</text>
</comment>
<dbReference type="eggNOG" id="ENOG502T7NF">
    <property type="taxonomic scope" value="Eukaryota"/>
</dbReference>
<protein>
    <submittedName>
        <fullName evidence="4">Chorion class CB protein M5H4</fullName>
    </submittedName>
</protein>
<dbReference type="Proteomes" id="UP000007151">
    <property type="component" value="Unassembled WGS sequence"/>
</dbReference>
<dbReference type="GO" id="GO:0042600">
    <property type="term" value="C:egg chorion"/>
    <property type="evidence" value="ECO:0007669"/>
    <property type="project" value="InterPro"/>
</dbReference>
<sequence length="152" mass="15267">MSPATYICVFSILVQTIYGQCINVHNGIYDNFSANNAALTGIPSNVYASELIMPSGIANGGGLFVKSSSPITPSGVTVQSDNLLFEGPLAVSGQLPFLGVVALEGPLQAAGSGAVAYGCGNGNVGITNEDLTPTSNAIGVGIDLTGLGLPIH</sequence>
<evidence type="ECO:0000256" key="3">
    <source>
        <dbReference type="RuleBase" id="RU004378"/>
    </source>
</evidence>
<accession>A0A212EY31</accession>
<evidence type="ECO:0000313" key="5">
    <source>
        <dbReference type="Proteomes" id="UP000007151"/>
    </source>
</evidence>
<reference evidence="4 5" key="1">
    <citation type="journal article" date="2011" name="Cell">
        <title>The monarch butterfly genome yields insights into long-distance migration.</title>
        <authorList>
            <person name="Zhan S."/>
            <person name="Merlin C."/>
            <person name="Boore J.L."/>
            <person name="Reppert S.M."/>
        </authorList>
    </citation>
    <scope>NUCLEOTIDE SEQUENCE [LARGE SCALE GENOMIC DNA]</scope>
    <source>
        <strain evidence="4">F-2</strain>
    </source>
</reference>
<proteinExistence type="inferred from homology"/>
<organism evidence="4 5">
    <name type="scientific">Danaus plexippus plexippus</name>
    <dbReference type="NCBI Taxonomy" id="278856"/>
    <lineage>
        <taxon>Eukaryota</taxon>
        <taxon>Metazoa</taxon>
        <taxon>Ecdysozoa</taxon>
        <taxon>Arthropoda</taxon>
        <taxon>Hexapoda</taxon>
        <taxon>Insecta</taxon>
        <taxon>Pterygota</taxon>
        <taxon>Neoptera</taxon>
        <taxon>Endopterygota</taxon>
        <taxon>Lepidoptera</taxon>
        <taxon>Glossata</taxon>
        <taxon>Ditrysia</taxon>
        <taxon>Papilionoidea</taxon>
        <taxon>Nymphalidae</taxon>
        <taxon>Danainae</taxon>
        <taxon>Danaini</taxon>
        <taxon>Danaina</taxon>
        <taxon>Danaus</taxon>
        <taxon>Danaus</taxon>
    </lineage>
</organism>
<dbReference type="KEGG" id="dpl:KGM_201057"/>
<keyword evidence="2" id="KW-0677">Repeat</keyword>
<dbReference type="InterPro" id="IPR002635">
    <property type="entry name" value="Chorion"/>
</dbReference>
<gene>
    <name evidence="4" type="ORF">KGM_201057</name>
</gene>
<dbReference type="GO" id="GO:0005213">
    <property type="term" value="F:structural constituent of egg chorion"/>
    <property type="evidence" value="ECO:0007669"/>
    <property type="project" value="InterPro"/>
</dbReference>
<evidence type="ECO:0000256" key="1">
    <source>
        <dbReference type="ARBA" id="ARBA00005906"/>
    </source>
</evidence>
<dbReference type="OrthoDB" id="6930117at2759"/>
<keyword evidence="5" id="KW-1185">Reference proteome</keyword>